<keyword evidence="3" id="KW-1185">Reference proteome</keyword>
<dbReference type="SUPFAM" id="SSF82171">
    <property type="entry name" value="DPP6 N-terminal domain-like"/>
    <property type="match status" value="1"/>
</dbReference>
<dbReference type="RefSeq" id="WP_393015628.1">
    <property type="nucleotide sequence ID" value="NZ_JAZAQF010000095.1"/>
</dbReference>
<evidence type="ECO:0000313" key="3">
    <source>
        <dbReference type="Proteomes" id="UP001604335"/>
    </source>
</evidence>
<dbReference type="PROSITE" id="PS51257">
    <property type="entry name" value="PROKAR_LIPOPROTEIN"/>
    <property type="match status" value="1"/>
</dbReference>
<protein>
    <submittedName>
        <fullName evidence="2">Biopolymer transporter Tol</fullName>
    </submittedName>
</protein>
<dbReference type="EMBL" id="JAZAQF010000095">
    <property type="protein sequence ID" value="MFG3819639.1"/>
    <property type="molecule type" value="Genomic_DNA"/>
</dbReference>
<accession>A0ABW7CHB9</accession>
<evidence type="ECO:0000313" key="2">
    <source>
        <dbReference type="EMBL" id="MFG3819639.1"/>
    </source>
</evidence>
<reference evidence="3" key="1">
    <citation type="journal article" date="2024" name="Algal Res.">
        <title>Biochemical, toxicological and genomic investigation of a high-biomass producing Limnothrix strain isolated from Italian shallow drinking water reservoir.</title>
        <authorList>
            <person name="Simonazzi M."/>
            <person name="Shishido T.K."/>
            <person name="Delbaje E."/>
            <person name="Wahlsten M."/>
            <person name="Fewer D.P."/>
            <person name="Sivonen K."/>
            <person name="Pezzolesi L."/>
            <person name="Pistocchi R."/>
        </authorList>
    </citation>
    <scope>NUCLEOTIDE SEQUENCE [LARGE SCALE GENOMIC DNA]</scope>
    <source>
        <strain evidence="3">LRLZ20PSL1</strain>
    </source>
</reference>
<dbReference type="InterPro" id="IPR011659">
    <property type="entry name" value="WD40"/>
</dbReference>
<dbReference type="PANTHER" id="PTHR36842:SF2">
    <property type="entry name" value="SLR0505 PROTEIN"/>
    <property type="match status" value="1"/>
</dbReference>
<organism evidence="2 3">
    <name type="scientific">Limnothrix redekei LRLZ20PSL1</name>
    <dbReference type="NCBI Taxonomy" id="3112953"/>
    <lineage>
        <taxon>Bacteria</taxon>
        <taxon>Bacillati</taxon>
        <taxon>Cyanobacteriota</taxon>
        <taxon>Cyanophyceae</taxon>
        <taxon>Pseudanabaenales</taxon>
        <taxon>Pseudanabaenaceae</taxon>
        <taxon>Limnothrix</taxon>
    </lineage>
</organism>
<dbReference type="Gene3D" id="2.120.10.30">
    <property type="entry name" value="TolB, C-terminal domain"/>
    <property type="match status" value="1"/>
</dbReference>
<dbReference type="Pfam" id="PF07676">
    <property type="entry name" value="PD40"/>
    <property type="match status" value="2"/>
</dbReference>
<name>A0ABW7CHB9_9CYAN</name>
<comment type="similarity">
    <text evidence="1">Belongs to the TolB family.</text>
</comment>
<dbReference type="InterPro" id="IPR011042">
    <property type="entry name" value="6-blade_b-propeller_TolB-like"/>
</dbReference>
<dbReference type="PANTHER" id="PTHR36842">
    <property type="entry name" value="PROTEIN TOLB HOMOLOG"/>
    <property type="match status" value="1"/>
</dbReference>
<sequence>MSVLRSSLRLGQRALSRSAVVLSTAALLVACGNGANLNVPLTLNSRYADEQPSLSGDGRMLAFVSNRGGNRQILLFDLQQRRFIELPRLNRRDAIAEQPSLSQTGRYLVYLASDYARPEVELYDRATGQVQVLTQGYRGWVRSPRISPDGRFIVFESGARGQWDIEVLDRGTNIELDLPEGQPQPSTKP</sequence>
<gene>
    <name evidence="2" type="ORF">VPK24_18500</name>
</gene>
<proteinExistence type="inferred from homology"/>
<dbReference type="Proteomes" id="UP001604335">
    <property type="component" value="Unassembled WGS sequence"/>
</dbReference>
<comment type="caution">
    <text evidence="2">The sequence shown here is derived from an EMBL/GenBank/DDBJ whole genome shotgun (WGS) entry which is preliminary data.</text>
</comment>
<evidence type="ECO:0000256" key="1">
    <source>
        <dbReference type="ARBA" id="ARBA00009820"/>
    </source>
</evidence>